<dbReference type="AlphaFoldDB" id="A0A934IYZ7"/>
<dbReference type="RefSeq" id="WP_198876032.1">
    <property type="nucleotide sequence ID" value="NZ_JAEKMH010000002.1"/>
</dbReference>
<dbReference type="InterPro" id="IPR007361">
    <property type="entry name" value="DUF427"/>
</dbReference>
<dbReference type="InterPro" id="IPR038694">
    <property type="entry name" value="DUF427_sf"/>
</dbReference>
<feature type="domain" description="DUF427" evidence="1">
    <location>
        <begin position="14"/>
        <end position="103"/>
    </location>
</feature>
<evidence type="ECO:0000313" key="3">
    <source>
        <dbReference type="Proteomes" id="UP000602124"/>
    </source>
</evidence>
<reference evidence="2" key="1">
    <citation type="submission" date="2020-12" db="EMBL/GenBank/DDBJ databases">
        <title>Devosia sp. MSA67 isolated from Mo River.</title>
        <authorList>
            <person name="Ma F."/>
            <person name="Zi Z."/>
        </authorList>
    </citation>
    <scope>NUCLEOTIDE SEQUENCE</scope>
    <source>
        <strain evidence="2">MSA67</strain>
    </source>
</reference>
<dbReference type="EMBL" id="JAEKMH010000002">
    <property type="protein sequence ID" value="MBJ3784805.1"/>
    <property type="molecule type" value="Genomic_DNA"/>
</dbReference>
<dbReference type="PANTHER" id="PTHR34310:SF9">
    <property type="entry name" value="BLR5716 PROTEIN"/>
    <property type="match status" value="1"/>
</dbReference>
<dbReference type="Proteomes" id="UP000602124">
    <property type="component" value="Unassembled WGS sequence"/>
</dbReference>
<keyword evidence="3" id="KW-1185">Reference proteome</keyword>
<dbReference type="Gene3D" id="2.170.150.40">
    <property type="entry name" value="Domain of unknown function (DUF427)"/>
    <property type="match status" value="1"/>
</dbReference>
<evidence type="ECO:0000313" key="2">
    <source>
        <dbReference type="EMBL" id="MBJ3784805.1"/>
    </source>
</evidence>
<proteinExistence type="predicted"/>
<name>A0A934IYZ7_9HYPH</name>
<comment type="caution">
    <text evidence="2">The sequence shown here is derived from an EMBL/GenBank/DDBJ whole genome shotgun (WGS) entry which is preliminary data.</text>
</comment>
<accession>A0A934IYZ7</accession>
<dbReference type="PANTHER" id="PTHR34310">
    <property type="entry name" value="DUF427 DOMAIN PROTEIN (AFU_ORTHOLOGUE AFUA_3G02220)"/>
    <property type="match status" value="1"/>
</dbReference>
<sequence length="115" mass="12777">MAETATVMPVNGRVHIYFDDAEIASSVKALCLERPGSEPRIFLPLDDVHPQILEASDTKRKDDGLGEAHFYTIKTLTADGADEAWYYPYADGLYEPVRDLLTFGGDRVKISVTEV</sequence>
<gene>
    <name evidence="2" type="ORF">JEQ47_08760</name>
</gene>
<evidence type="ECO:0000259" key="1">
    <source>
        <dbReference type="Pfam" id="PF04248"/>
    </source>
</evidence>
<dbReference type="Pfam" id="PF04248">
    <property type="entry name" value="NTP_transf_9"/>
    <property type="match status" value="1"/>
</dbReference>
<protein>
    <submittedName>
        <fullName evidence="2">DUF427 domain-containing protein</fullName>
    </submittedName>
</protein>
<organism evidence="2 3">
    <name type="scientific">Devosia sediminis</name>
    <dbReference type="NCBI Taxonomy" id="2798801"/>
    <lineage>
        <taxon>Bacteria</taxon>
        <taxon>Pseudomonadati</taxon>
        <taxon>Pseudomonadota</taxon>
        <taxon>Alphaproteobacteria</taxon>
        <taxon>Hyphomicrobiales</taxon>
        <taxon>Devosiaceae</taxon>
        <taxon>Devosia</taxon>
    </lineage>
</organism>